<keyword evidence="5 8" id="KW-0812">Transmembrane</keyword>
<evidence type="ECO:0000256" key="3">
    <source>
        <dbReference type="ARBA" id="ARBA00022448"/>
    </source>
</evidence>
<evidence type="ECO:0000313" key="12">
    <source>
        <dbReference type="Proteomes" id="UP000068905"/>
    </source>
</evidence>
<dbReference type="STRING" id="1125411.W908_06750"/>
<evidence type="ECO:0000259" key="10">
    <source>
        <dbReference type="Pfam" id="PF12704"/>
    </source>
</evidence>
<evidence type="ECO:0000259" key="9">
    <source>
        <dbReference type="Pfam" id="PF02687"/>
    </source>
</evidence>
<keyword evidence="7 8" id="KW-0472">Membrane</keyword>
<dbReference type="OrthoDB" id="9808461at2"/>
<dbReference type="GO" id="GO:0098797">
    <property type="term" value="C:plasma membrane protein complex"/>
    <property type="evidence" value="ECO:0007669"/>
    <property type="project" value="TreeGrafter"/>
</dbReference>
<dbReference type="PANTHER" id="PTHR30489:SF0">
    <property type="entry name" value="LIPOPROTEIN-RELEASING SYSTEM TRANSMEMBRANE PROTEIN LOLE"/>
    <property type="match status" value="1"/>
</dbReference>
<keyword evidence="4" id="KW-1003">Cell membrane</keyword>
<dbReference type="RefSeq" id="WP_053820460.1">
    <property type="nucleotide sequence ID" value="NZ_CP006911.1"/>
</dbReference>
<evidence type="ECO:0000256" key="7">
    <source>
        <dbReference type="ARBA" id="ARBA00023136"/>
    </source>
</evidence>
<feature type="transmembrane region" description="Helical" evidence="8">
    <location>
        <begin position="315"/>
        <end position="340"/>
    </location>
</feature>
<dbReference type="GO" id="GO:0042953">
    <property type="term" value="P:lipoprotein transport"/>
    <property type="evidence" value="ECO:0007669"/>
    <property type="project" value="InterPro"/>
</dbReference>
<gene>
    <name evidence="11" type="ORF">W908_06750</name>
</gene>
<evidence type="ECO:0000313" key="11">
    <source>
        <dbReference type="EMBL" id="ALE02257.1"/>
    </source>
</evidence>
<dbReference type="Pfam" id="PF02687">
    <property type="entry name" value="FtsX"/>
    <property type="match status" value="1"/>
</dbReference>
<dbReference type="InterPro" id="IPR011925">
    <property type="entry name" value="LolCE_TM"/>
</dbReference>
<evidence type="ECO:0000256" key="2">
    <source>
        <dbReference type="ARBA" id="ARBA00005236"/>
    </source>
</evidence>
<organism evidence="11 12">
    <name type="scientific">Candidatus Pseudothioglobus singularis PS1</name>
    <dbReference type="NCBI Taxonomy" id="1125411"/>
    <lineage>
        <taxon>Bacteria</taxon>
        <taxon>Pseudomonadati</taxon>
        <taxon>Pseudomonadota</taxon>
        <taxon>Gammaproteobacteria</taxon>
        <taxon>Candidatus Pseudothioglobaceae</taxon>
        <taxon>Candidatus Pseudothioglobus</taxon>
    </lineage>
</organism>
<sequence>MSVEFHISNKYLRSSRKKGFVSFISGVSMVGLILAVMSLITVMSVMNGFHEELTNRVLNTISHSYITGSDDTLENWGDLQKKIDSQDSVLASSPFVEDFALMTSKSASQGVSIRGILIDQEPSTSALLDDIKYGSLSLNEDESSVLLGVGLATLMGTGIGDKITLIAPARNSLGTLVPISQTFSVSGIFNAGLNDYNNGLAFIHLYDAQDLFGLGNKVSGIRLKVNDLFEANAITDKVVGSLGDEYYGVDWMQQQKHFIRALNLEKQMIAIILSLIIAVAAFNIVSMMVMVVTDKKSDIAILRTIGMTPRRIVKIFFYQGISIGLIGITVGTGLGLLLALNIESVISGIESIIGFQFFPKDVFYINRFPSKILLSDVLSIVFGAFILVILASIYPARRAGKVNISEVLRHE</sequence>
<dbReference type="AlphaFoldDB" id="A0A0M4LE32"/>
<evidence type="ECO:0000256" key="4">
    <source>
        <dbReference type="ARBA" id="ARBA00022475"/>
    </source>
</evidence>
<dbReference type="GO" id="GO:0044874">
    <property type="term" value="P:lipoprotein localization to outer membrane"/>
    <property type="evidence" value="ECO:0007669"/>
    <property type="project" value="TreeGrafter"/>
</dbReference>
<reference evidence="11 12" key="1">
    <citation type="journal article" date="2015" name="Genome Announc.">
        <title>Genome Sequence of 'Candidatus Thioglobus singularis' Strain PS1, a Mixotroph from the SUP05 Clade of Marine Gammaproteobacteria.</title>
        <authorList>
            <person name="Marshall K.T."/>
            <person name="Morris R.M."/>
        </authorList>
    </citation>
    <scope>NUCLEOTIDE SEQUENCE [LARGE SCALE GENOMIC DNA]</scope>
    <source>
        <strain evidence="11 12">PS1</strain>
    </source>
</reference>
<comment type="similarity">
    <text evidence="2">Belongs to the ABC-4 integral membrane protein family. LolC/E subfamily.</text>
</comment>
<dbReference type="EMBL" id="CP006911">
    <property type="protein sequence ID" value="ALE02257.1"/>
    <property type="molecule type" value="Genomic_DNA"/>
</dbReference>
<keyword evidence="11" id="KW-0449">Lipoprotein</keyword>
<accession>A0A0M4LE32</accession>
<keyword evidence="6 8" id="KW-1133">Transmembrane helix</keyword>
<proteinExistence type="inferred from homology"/>
<feature type="domain" description="MacB-like periplasmic core" evidence="10">
    <location>
        <begin position="25"/>
        <end position="236"/>
    </location>
</feature>
<dbReference type="InterPro" id="IPR051447">
    <property type="entry name" value="Lipoprotein-release_system"/>
</dbReference>
<name>A0A0M4LE32_9GAMM</name>
<feature type="transmembrane region" description="Helical" evidence="8">
    <location>
        <begin position="372"/>
        <end position="394"/>
    </location>
</feature>
<dbReference type="Proteomes" id="UP000068905">
    <property type="component" value="Chromosome"/>
</dbReference>
<evidence type="ECO:0000256" key="6">
    <source>
        <dbReference type="ARBA" id="ARBA00022989"/>
    </source>
</evidence>
<evidence type="ECO:0000256" key="5">
    <source>
        <dbReference type="ARBA" id="ARBA00022692"/>
    </source>
</evidence>
<evidence type="ECO:0000256" key="8">
    <source>
        <dbReference type="SAM" id="Phobius"/>
    </source>
</evidence>
<feature type="transmembrane region" description="Helical" evidence="8">
    <location>
        <begin position="20"/>
        <end position="46"/>
    </location>
</feature>
<dbReference type="KEGG" id="tsn:W908_06750"/>
<dbReference type="InterPro" id="IPR003838">
    <property type="entry name" value="ABC3_permease_C"/>
</dbReference>
<comment type="subcellular location">
    <subcellularLocation>
        <location evidence="1">Cell membrane</location>
        <topology evidence="1">Multi-pass membrane protein</topology>
    </subcellularLocation>
</comment>
<dbReference type="NCBIfam" id="TIGR02212">
    <property type="entry name" value="lolCE"/>
    <property type="match status" value="1"/>
</dbReference>
<dbReference type="Pfam" id="PF12704">
    <property type="entry name" value="MacB_PCD"/>
    <property type="match status" value="1"/>
</dbReference>
<keyword evidence="3" id="KW-0813">Transport</keyword>
<dbReference type="InterPro" id="IPR025857">
    <property type="entry name" value="MacB_PCD"/>
</dbReference>
<protein>
    <submittedName>
        <fullName evidence="11">LolC/E family lipoprotein releasing system, transmembrane protein</fullName>
    </submittedName>
</protein>
<evidence type="ECO:0000256" key="1">
    <source>
        <dbReference type="ARBA" id="ARBA00004651"/>
    </source>
</evidence>
<feature type="domain" description="ABC3 transporter permease C-terminal" evidence="9">
    <location>
        <begin position="271"/>
        <end position="404"/>
    </location>
</feature>
<keyword evidence="12" id="KW-1185">Reference proteome</keyword>
<dbReference type="PANTHER" id="PTHR30489">
    <property type="entry name" value="LIPOPROTEIN-RELEASING SYSTEM TRANSMEMBRANE PROTEIN LOLE"/>
    <property type="match status" value="1"/>
</dbReference>
<feature type="transmembrane region" description="Helical" evidence="8">
    <location>
        <begin position="268"/>
        <end position="294"/>
    </location>
</feature>